<gene>
    <name evidence="2" type="ORF">LCGC14_3098490</name>
</gene>
<dbReference type="SUPFAM" id="SSF56091">
    <property type="entry name" value="DNA ligase/mRNA capping enzyme, catalytic domain"/>
    <property type="match status" value="1"/>
</dbReference>
<proteinExistence type="predicted"/>
<dbReference type="AlphaFoldDB" id="A0A0F8YYI3"/>
<name>A0A0F8YYI3_9ZZZZ</name>
<sequence>MQYQKIQTVFLRDPETKYKTLLMGEYALPEFQYLCYNRWCFTEKVDGTNIRVYWDGNNVRFQGRTDRAQIPATLVARLQDLFPPTVFGDEKFNDGITLYGEGYGARIQMGGGNYKSDGVDFVLFDVRVGDWWLKWGDVLDVAEALRIQPVPTVGYGTLDDLVEKVQEGFMSWWAGFPAEGIVARPFVDLYDRRGHRIITKLKTKDFPSA</sequence>
<reference evidence="2" key="1">
    <citation type="journal article" date="2015" name="Nature">
        <title>Complex archaea that bridge the gap between prokaryotes and eukaryotes.</title>
        <authorList>
            <person name="Spang A."/>
            <person name="Saw J.H."/>
            <person name="Jorgensen S.L."/>
            <person name="Zaremba-Niedzwiedzka K."/>
            <person name="Martijn J."/>
            <person name="Lind A.E."/>
            <person name="van Eijk R."/>
            <person name="Schleper C."/>
            <person name="Guy L."/>
            <person name="Ettema T.J."/>
        </authorList>
    </citation>
    <scope>NUCLEOTIDE SEQUENCE</scope>
</reference>
<protein>
    <recommendedName>
        <fullName evidence="1">RNA ligase domain-containing protein</fullName>
    </recommendedName>
</protein>
<evidence type="ECO:0000259" key="1">
    <source>
        <dbReference type="Pfam" id="PF09414"/>
    </source>
</evidence>
<comment type="caution">
    <text evidence="2">The sequence shown here is derived from an EMBL/GenBank/DDBJ whole genome shotgun (WGS) entry which is preliminary data.</text>
</comment>
<accession>A0A0F8YYI3</accession>
<evidence type="ECO:0000313" key="2">
    <source>
        <dbReference type="EMBL" id="KKK53066.1"/>
    </source>
</evidence>
<dbReference type="EMBL" id="LAZR01066694">
    <property type="protein sequence ID" value="KKK53066.1"/>
    <property type="molecule type" value="Genomic_DNA"/>
</dbReference>
<dbReference type="Gene3D" id="3.30.470.30">
    <property type="entry name" value="DNA ligase/mRNA capping enzyme"/>
    <property type="match status" value="1"/>
</dbReference>
<feature type="domain" description="RNA ligase" evidence="1">
    <location>
        <begin position="38"/>
        <end position="201"/>
    </location>
</feature>
<dbReference type="InterPro" id="IPR021122">
    <property type="entry name" value="RNA_ligase_dom_REL/Rnl2"/>
</dbReference>
<dbReference type="Pfam" id="PF09414">
    <property type="entry name" value="RNA_ligase"/>
    <property type="match status" value="1"/>
</dbReference>
<organism evidence="2">
    <name type="scientific">marine sediment metagenome</name>
    <dbReference type="NCBI Taxonomy" id="412755"/>
    <lineage>
        <taxon>unclassified sequences</taxon>
        <taxon>metagenomes</taxon>
        <taxon>ecological metagenomes</taxon>
    </lineage>
</organism>